<dbReference type="InterPro" id="IPR029071">
    <property type="entry name" value="Ubiquitin-like_domsf"/>
</dbReference>
<evidence type="ECO:0000256" key="5">
    <source>
        <dbReference type="ARBA" id="ARBA00022990"/>
    </source>
</evidence>
<evidence type="ECO:0000256" key="18">
    <source>
        <dbReference type="SAM" id="Phobius"/>
    </source>
</evidence>
<dbReference type="SUPFAM" id="SSF54236">
    <property type="entry name" value="Ubiquitin-like"/>
    <property type="match status" value="1"/>
</dbReference>
<dbReference type="Pfam" id="PF00240">
    <property type="entry name" value="ubiquitin"/>
    <property type="match status" value="1"/>
</dbReference>
<keyword evidence="6" id="KW-0805">Transcription regulation</keyword>
<dbReference type="AlphaFoldDB" id="A0A8C4NBY6"/>
<dbReference type="GO" id="GO:0006368">
    <property type="term" value="P:transcription elongation by RNA polymerase II"/>
    <property type="evidence" value="ECO:0007669"/>
    <property type="project" value="InterPro"/>
</dbReference>
<name>A0A8C4NBY6_EPTBU</name>
<comment type="subunit">
    <text evidence="16">Heterotrimer of an A (ELOA, ELOA2 or ELOA3P), ELOB and ELOC subunit. The elongin BC complex interacts with EPOP; leading to recruit the elongin BC complex to Polycomb group (PcG) target genes, thereby restricting excessive activity of the PRC2/EED-EZH2 complex. Component of multiple cullin-RING E3 ubiquitin-protein ligase complexes composed of Elongin BC (ELOB and ELOC), a cullin (either CUL2 or CUL5), a catalytic subunit (either RBX1 or RNF7/RBX2), as well as a substrate adapter protein that can be either ASB2, ASB9, ASB11, KLHDC2, KLHDC3, KLHDC10, APPBP2, FEM1A, FEM1B, FEM1C, LRR1, PCMTD1, SOCS1, SOCS2, SOCS5, SPSB1, SPSB3, ELOA, VHL, WSB1 or RAB40C. As part of the Elongin BC E3 ubiquitin ligase complex; interacts with NRBP1. May also interact with DCUN1D1, DCUN1D2, DCUN1D3 and DCUN1D5. May form oligomers as a KLHDC2/KLHDC3-ELOB-ELOC complex; this interaction is autoinhibitory for the E3 ligase complex as the substrate-binding site of KLHDC2/KLHDC3 is blocked in the oligomer.</text>
</comment>
<dbReference type="GeneTree" id="ENSGT00390000018316"/>
<sequence length="256" mass="27951">MRTLVVSCTSCSNSVHFASLGPIAVHGPHGLQSMGLCGSVFLHQHVMSVKQTLCTQHILGGGGGGGGGGGESERCCEPSVLPCGDWFFSVCTVQRNGKRPSTTLTKKPLLPYHGTPEYTDLLMALLICFRFCFLLIQDVFLMIRRHKTTIFTDAKESTTILELKKIVEGILKQAPDNQRLYKDDMLLLDDDKTLGDCGFTSQTARAQAPATIGLTFRFGEEEWEGLRVEPYSSPPELPDVMKPQDAGGNANEQTVQ</sequence>
<comment type="pathway">
    <text evidence="2">Protein modification; protein ubiquitination.</text>
</comment>
<dbReference type="GO" id="GO:0070449">
    <property type="term" value="C:elongin complex"/>
    <property type="evidence" value="ECO:0007669"/>
    <property type="project" value="InterPro"/>
</dbReference>
<comment type="similarity">
    <text evidence="10">Belongs to the Elongin B family.</text>
</comment>
<organism evidence="20 21">
    <name type="scientific">Eptatretus burgeri</name>
    <name type="common">Inshore hagfish</name>
    <dbReference type="NCBI Taxonomy" id="7764"/>
    <lineage>
        <taxon>Eukaryota</taxon>
        <taxon>Metazoa</taxon>
        <taxon>Chordata</taxon>
        <taxon>Craniata</taxon>
        <taxon>Vertebrata</taxon>
        <taxon>Cyclostomata</taxon>
        <taxon>Myxini</taxon>
        <taxon>Myxiniformes</taxon>
        <taxon>Myxinidae</taxon>
        <taxon>Eptatretinae</taxon>
        <taxon>Eptatretus</taxon>
    </lineage>
</organism>
<evidence type="ECO:0000256" key="9">
    <source>
        <dbReference type="ARBA" id="ARBA00054216"/>
    </source>
</evidence>
<evidence type="ECO:0000256" key="1">
    <source>
        <dbReference type="ARBA" id="ARBA00004123"/>
    </source>
</evidence>
<dbReference type="Proteomes" id="UP000694388">
    <property type="component" value="Unplaced"/>
</dbReference>
<evidence type="ECO:0000256" key="2">
    <source>
        <dbReference type="ARBA" id="ARBA00004906"/>
    </source>
</evidence>
<reference evidence="20" key="1">
    <citation type="submission" date="2025-08" db="UniProtKB">
        <authorList>
            <consortium name="Ensembl"/>
        </authorList>
    </citation>
    <scope>IDENTIFICATION</scope>
</reference>
<dbReference type="PANTHER" id="PTHR13248">
    <property type="entry name" value="TRANSCRIPTION ELONGATION FACTOR B POLYPEPTIDE 2"/>
    <property type="match status" value="1"/>
</dbReference>
<evidence type="ECO:0000256" key="3">
    <source>
        <dbReference type="ARBA" id="ARBA00022553"/>
    </source>
</evidence>
<dbReference type="CDD" id="cd01788">
    <property type="entry name" value="Ubl_ElonginB"/>
    <property type="match status" value="1"/>
</dbReference>
<keyword evidence="18" id="KW-0472">Membrane</keyword>
<dbReference type="InterPro" id="IPR000626">
    <property type="entry name" value="Ubiquitin-like_dom"/>
</dbReference>
<evidence type="ECO:0000256" key="13">
    <source>
        <dbReference type="ARBA" id="ARBA00080438"/>
    </source>
</evidence>
<evidence type="ECO:0000256" key="8">
    <source>
        <dbReference type="ARBA" id="ARBA00023242"/>
    </source>
</evidence>
<keyword evidence="21" id="KW-1185">Reference proteome</keyword>
<evidence type="ECO:0000256" key="7">
    <source>
        <dbReference type="ARBA" id="ARBA00023163"/>
    </source>
</evidence>
<evidence type="ECO:0000256" key="10">
    <source>
        <dbReference type="ARBA" id="ARBA00060803"/>
    </source>
</evidence>
<accession>A0A8C4NBY6</accession>
<feature type="region of interest" description="Disordered" evidence="17">
    <location>
        <begin position="227"/>
        <end position="256"/>
    </location>
</feature>
<keyword evidence="18" id="KW-0812">Transmembrane</keyword>
<keyword evidence="5" id="KW-0007">Acetylation</keyword>
<proteinExistence type="inferred from homology"/>
<dbReference type="Ensembl" id="ENSEBUT00000002393.1">
    <property type="protein sequence ID" value="ENSEBUP00000002047.1"/>
    <property type="gene ID" value="ENSEBUG00000001638.1"/>
</dbReference>
<dbReference type="FunFam" id="3.10.20.90:FF:000108">
    <property type="entry name" value="Elongin-B"/>
    <property type="match status" value="1"/>
</dbReference>
<keyword evidence="7" id="KW-0804">Transcription</keyword>
<dbReference type="PANTHER" id="PTHR13248:SF4">
    <property type="entry name" value="ELONGIN B"/>
    <property type="match status" value="1"/>
</dbReference>
<dbReference type="SMART" id="SM00213">
    <property type="entry name" value="UBQ"/>
    <property type="match status" value="1"/>
</dbReference>
<dbReference type="Gene3D" id="3.10.20.90">
    <property type="entry name" value="Phosphatidylinositol 3-kinase Catalytic Subunit, Chain A, domain 1"/>
    <property type="match status" value="1"/>
</dbReference>
<evidence type="ECO:0000256" key="17">
    <source>
        <dbReference type="SAM" id="MobiDB-lite"/>
    </source>
</evidence>
<evidence type="ECO:0000259" key="19">
    <source>
        <dbReference type="PROSITE" id="PS50053"/>
    </source>
</evidence>
<evidence type="ECO:0000256" key="6">
    <source>
        <dbReference type="ARBA" id="ARBA00023015"/>
    </source>
</evidence>
<evidence type="ECO:0000256" key="12">
    <source>
        <dbReference type="ARBA" id="ARBA00076690"/>
    </source>
</evidence>
<evidence type="ECO:0000256" key="14">
    <source>
        <dbReference type="ARBA" id="ARBA00081013"/>
    </source>
</evidence>
<keyword evidence="3" id="KW-0597">Phosphoprotein</keyword>
<dbReference type="InterPro" id="IPR039049">
    <property type="entry name" value="ELOB"/>
</dbReference>
<evidence type="ECO:0000256" key="15">
    <source>
        <dbReference type="ARBA" id="ARBA00083653"/>
    </source>
</evidence>
<evidence type="ECO:0000313" key="20">
    <source>
        <dbReference type="Ensembl" id="ENSEBUP00000002047.1"/>
    </source>
</evidence>
<keyword evidence="8" id="KW-0539">Nucleus</keyword>
<evidence type="ECO:0000256" key="16">
    <source>
        <dbReference type="ARBA" id="ARBA00093515"/>
    </source>
</evidence>
<protein>
    <recommendedName>
        <fullName evidence="11">Elongin-B</fullName>
    </recommendedName>
    <alternativeName>
        <fullName evidence="14">Elongin 18 kDa subunit</fullName>
    </alternativeName>
    <alternativeName>
        <fullName evidence="12">RNA polymerase II transcription factor SIII subunit B</fullName>
    </alternativeName>
    <alternativeName>
        <fullName evidence="15">SIII p18</fullName>
    </alternativeName>
    <alternativeName>
        <fullName evidence="13">Transcription elongation factor B polypeptide 2</fullName>
    </alternativeName>
</protein>
<keyword evidence="4" id="KW-0833">Ubl conjugation pathway</keyword>
<evidence type="ECO:0000256" key="4">
    <source>
        <dbReference type="ARBA" id="ARBA00022786"/>
    </source>
</evidence>
<comment type="subcellular location">
    <subcellularLocation>
        <location evidence="1">Nucleus</location>
    </subcellularLocation>
</comment>
<evidence type="ECO:0000256" key="11">
    <source>
        <dbReference type="ARBA" id="ARBA00074516"/>
    </source>
</evidence>
<feature type="transmembrane region" description="Helical" evidence="18">
    <location>
        <begin position="121"/>
        <end position="143"/>
    </location>
</feature>
<dbReference type="PROSITE" id="PS50053">
    <property type="entry name" value="UBIQUITIN_2"/>
    <property type="match status" value="1"/>
</dbReference>
<reference evidence="20" key="2">
    <citation type="submission" date="2025-09" db="UniProtKB">
        <authorList>
            <consortium name="Ensembl"/>
        </authorList>
    </citation>
    <scope>IDENTIFICATION</scope>
</reference>
<keyword evidence="18" id="KW-1133">Transmembrane helix</keyword>
<dbReference type="GO" id="GO:0030891">
    <property type="term" value="C:VCB complex"/>
    <property type="evidence" value="ECO:0007669"/>
    <property type="project" value="InterPro"/>
</dbReference>
<evidence type="ECO:0000313" key="21">
    <source>
        <dbReference type="Proteomes" id="UP000694388"/>
    </source>
</evidence>
<comment type="function">
    <text evidence="9">SIII, also known as elongin, is a general transcription elongation factor that increases the RNA polymerase II transcription elongation past template-encoded arresting sites. Subunit A is transcriptionally active and its transcription activity is strongly enhanced by binding to the dimeric complex of the SIII regulatory subunits B and C (elongin BC complex). In embryonic stem cells, the elongin BC complex is recruited by EPOP to Polycomb group (PcG) target genes in order generate genomic region that display both active and repressive chromatin properties, an important feature of pluripotent stem cells.</text>
</comment>
<feature type="domain" description="Ubiquitin-like" evidence="19">
    <location>
        <begin position="137"/>
        <end position="203"/>
    </location>
</feature>